<feature type="signal peptide" evidence="1">
    <location>
        <begin position="1"/>
        <end position="21"/>
    </location>
</feature>
<proteinExistence type="predicted"/>
<evidence type="ECO:0000313" key="2">
    <source>
        <dbReference type="EMBL" id="MRX45978.1"/>
    </source>
</evidence>
<dbReference type="PROSITE" id="PS51257">
    <property type="entry name" value="PROKAR_LIPOPROTEIN"/>
    <property type="match status" value="1"/>
</dbReference>
<protein>
    <recommendedName>
        <fullName evidence="4">Lipocalin-like domain-containing protein</fullName>
    </recommendedName>
</protein>
<dbReference type="EMBL" id="WKJI01000001">
    <property type="protein sequence ID" value="MRX45978.1"/>
    <property type="molecule type" value="Genomic_DNA"/>
</dbReference>
<reference evidence="2 3" key="1">
    <citation type="submission" date="2019-11" db="EMBL/GenBank/DDBJ databases">
        <authorList>
            <person name="Cheng Q."/>
            <person name="Yang Z."/>
        </authorList>
    </citation>
    <scope>NUCLEOTIDE SEQUENCE [LARGE SCALE GENOMIC DNA]</scope>
    <source>
        <strain evidence="2 3">HX-22-1</strain>
    </source>
</reference>
<dbReference type="RefSeq" id="WP_154286114.1">
    <property type="nucleotide sequence ID" value="NZ_WKJI01000001.1"/>
</dbReference>
<organism evidence="2 3">
    <name type="scientific">Pedobacter puniceum</name>
    <dbReference type="NCBI Taxonomy" id="2666136"/>
    <lineage>
        <taxon>Bacteria</taxon>
        <taxon>Pseudomonadati</taxon>
        <taxon>Bacteroidota</taxon>
        <taxon>Sphingobacteriia</taxon>
        <taxon>Sphingobacteriales</taxon>
        <taxon>Sphingobacteriaceae</taxon>
        <taxon>Pedobacter</taxon>
    </lineage>
</organism>
<accession>A0A7K0FJA1</accession>
<keyword evidence="1" id="KW-0732">Signal</keyword>
<evidence type="ECO:0000256" key="1">
    <source>
        <dbReference type="SAM" id="SignalP"/>
    </source>
</evidence>
<evidence type="ECO:0008006" key="4">
    <source>
        <dbReference type="Google" id="ProtNLM"/>
    </source>
</evidence>
<keyword evidence="3" id="KW-1185">Reference proteome</keyword>
<comment type="caution">
    <text evidence="2">The sequence shown here is derived from an EMBL/GenBank/DDBJ whole genome shotgun (WGS) entry which is preliminary data.</text>
</comment>
<name>A0A7K0FJA1_9SPHI</name>
<dbReference type="Proteomes" id="UP000462931">
    <property type="component" value="Unassembled WGS sequence"/>
</dbReference>
<gene>
    <name evidence="2" type="ORF">GJJ64_02130</name>
</gene>
<sequence length="161" mass="18244">MKKIQLLFLMLVTLTASLTFTSCKKDEEPSNQTLLVKKWYYKSYVTSGYSTTAFYADDYWDFKANGTFEETWDWGDGNYTLINDQKTISISFPGPRKAVANMKLGNHVSGVTNGTLASEIRTFEFNITKLTATELEFTYGSGAELQTYKFSTSPNPERAVR</sequence>
<dbReference type="AlphaFoldDB" id="A0A7K0FJA1"/>
<evidence type="ECO:0000313" key="3">
    <source>
        <dbReference type="Proteomes" id="UP000462931"/>
    </source>
</evidence>
<feature type="chain" id="PRO_5029551967" description="Lipocalin-like domain-containing protein" evidence="1">
    <location>
        <begin position="22"/>
        <end position="161"/>
    </location>
</feature>